<dbReference type="RefSeq" id="XP_022235724.1">
    <property type="nucleotide sequence ID" value="XM_022380016.1"/>
</dbReference>
<evidence type="ECO:0000256" key="1">
    <source>
        <dbReference type="SAM" id="MobiDB-lite"/>
    </source>
</evidence>
<evidence type="ECO:0000313" key="3">
    <source>
        <dbReference type="RefSeq" id="XP_022235724.1"/>
    </source>
</evidence>
<gene>
    <name evidence="3" type="primary">LOC106476037</name>
</gene>
<proteinExistence type="predicted"/>
<reference evidence="3" key="1">
    <citation type="submission" date="2025-08" db="UniProtKB">
        <authorList>
            <consortium name="RefSeq"/>
        </authorList>
    </citation>
    <scope>IDENTIFICATION</scope>
    <source>
        <tissue evidence="3">Muscle</tissue>
    </source>
</reference>
<dbReference type="PROSITE" id="PS51257">
    <property type="entry name" value="PROKAR_LIPOPROTEIN"/>
    <property type="match status" value="1"/>
</dbReference>
<accession>A0ABM1RWG9</accession>
<sequence length="164" mass="17846">MRKLSGCNSCTHPSCPHSMQANGLASCSQCDNGVLVLDPASGPKWKLTCNRCDVIIHLFEDAHKVSVEEDTCEDCTSQLISVEYKAEKSKLNDGATEAVGCIFCDPQFGTLVERQQALRPKMLQGSRSQGASRGRGRGRGRGRPKSRGRGKPKDKMAKLAAYFV</sequence>
<feature type="compositionally biased region" description="Basic residues" evidence="1">
    <location>
        <begin position="134"/>
        <end position="150"/>
    </location>
</feature>
<dbReference type="GeneID" id="106476037"/>
<protein>
    <submittedName>
        <fullName evidence="3">DNA topoisomerase 3-beta-1-like</fullName>
    </submittedName>
</protein>
<name>A0ABM1RWG9_LIMPO</name>
<organism evidence="2 3">
    <name type="scientific">Limulus polyphemus</name>
    <name type="common">Atlantic horseshoe crab</name>
    <dbReference type="NCBI Taxonomy" id="6850"/>
    <lineage>
        <taxon>Eukaryota</taxon>
        <taxon>Metazoa</taxon>
        <taxon>Ecdysozoa</taxon>
        <taxon>Arthropoda</taxon>
        <taxon>Chelicerata</taxon>
        <taxon>Merostomata</taxon>
        <taxon>Xiphosura</taxon>
        <taxon>Limulidae</taxon>
        <taxon>Limulus</taxon>
    </lineage>
</organism>
<feature type="region of interest" description="Disordered" evidence="1">
    <location>
        <begin position="119"/>
        <end position="156"/>
    </location>
</feature>
<evidence type="ECO:0000313" key="2">
    <source>
        <dbReference type="Proteomes" id="UP000694941"/>
    </source>
</evidence>
<dbReference type="Proteomes" id="UP000694941">
    <property type="component" value="Unplaced"/>
</dbReference>
<keyword evidence="2" id="KW-1185">Reference proteome</keyword>